<evidence type="ECO:0000256" key="1">
    <source>
        <dbReference type="SAM" id="MobiDB-lite"/>
    </source>
</evidence>
<name>L7ESW6_STRT8</name>
<dbReference type="PATRIC" id="fig|698760.3.peg.9068"/>
<accession>L7ESW6</accession>
<organism evidence="2 3">
    <name type="scientific">Streptomyces turgidiscabies (strain Car8)</name>
    <dbReference type="NCBI Taxonomy" id="698760"/>
    <lineage>
        <taxon>Bacteria</taxon>
        <taxon>Bacillati</taxon>
        <taxon>Actinomycetota</taxon>
        <taxon>Actinomycetes</taxon>
        <taxon>Kitasatosporales</taxon>
        <taxon>Streptomycetaceae</taxon>
        <taxon>Streptomyces</taxon>
    </lineage>
</organism>
<reference evidence="2 3" key="1">
    <citation type="journal article" date="2011" name="Plasmid">
        <title>Streptomyces turgidiscabies Car8 contains a modular pathogenicity island that shares virulence genes with other actinobacterial plant pathogens.</title>
        <authorList>
            <person name="Huguet-Tapia J.C."/>
            <person name="Badger J.H."/>
            <person name="Loria R."/>
            <person name="Pettis G.S."/>
        </authorList>
    </citation>
    <scope>NUCLEOTIDE SEQUENCE [LARGE SCALE GENOMIC DNA]</scope>
    <source>
        <strain evidence="2 3">Car8</strain>
    </source>
</reference>
<keyword evidence="3" id="KW-1185">Reference proteome</keyword>
<feature type="region of interest" description="Disordered" evidence="1">
    <location>
        <begin position="148"/>
        <end position="169"/>
    </location>
</feature>
<proteinExistence type="predicted"/>
<evidence type="ECO:0000313" key="3">
    <source>
        <dbReference type="Proteomes" id="UP000010931"/>
    </source>
</evidence>
<dbReference type="EMBL" id="AEJB01000642">
    <property type="protein sequence ID" value="ELP61989.1"/>
    <property type="molecule type" value="Genomic_DNA"/>
</dbReference>
<sequence>MPTPGQDHLDITGVRRGLSGAEALLLGRRVWGRVCFRRWGRRWSDLGMQGAGVEGDCLGERLGQVEGDVGGVGVGAVQVEDDAFRVGQVGERAEATMTRCLQWRESVAQAGLGGGEHQPVVVAGRVEYRGQGVFVDDRAVAGHYVPGFERRRSSPGTGAREHRFNGGTDDGGSIQPACDFLEFADVAVSAPAHRVDDAAGDVGLGDGFSRGCFESLGAEGEGLWQACQSLLQARVLRSTHVSNGTPLAGLGVDLIHPDAG</sequence>
<gene>
    <name evidence="2" type="ORF">STRTUCAR8_07674</name>
</gene>
<evidence type="ECO:0000313" key="2">
    <source>
        <dbReference type="EMBL" id="ELP61989.1"/>
    </source>
</evidence>
<comment type="caution">
    <text evidence="2">The sequence shown here is derived from an EMBL/GenBank/DDBJ whole genome shotgun (WGS) entry which is preliminary data.</text>
</comment>
<dbReference type="Proteomes" id="UP000010931">
    <property type="component" value="Unassembled WGS sequence"/>
</dbReference>
<protein>
    <submittedName>
        <fullName evidence="2">Uncharacterized protein</fullName>
    </submittedName>
</protein>
<dbReference type="AlphaFoldDB" id="L7ESW6"/>